<accession>A0A940DJX0</accession>
<evidence type="ECO:0000256" key="2">
    <source>
        <dbReference type="ARBA" id="ARBA00004401"/>
    </source>
</evidence>
<dbReference type="CDD" id="cd06530">
    <property type="entry name" value="S26_SPase_I"/>
    <property type="match status" value="1"/>
</dbReference>
<dbReference type="GO" id="GO:0005886">
    <property type="term" value="C:plasma membrane"/>
    <property type="evidence" value="ECO:0007669"/>
    <property type="project" value="UniProtKB-SubCell"/>
</dbReference>
<organism evidence="9 10">
    <name type="scientific">Candidatus Stercoripulliclostridium pullicola</name>
    <dbReference type="NCBI Taxonomy" id="2840953"/>
    <lineage>
        <taxon>Bacteria</taxon>
        <taxon>Bacillati</taxon>
        <taxon>Bacillota</taxon>
        <taxon>Clostridia</taxon>
        <taxon>Eubacteriales</taxon>
        <taxon>Candidatus Stercoripulliclostridium</taxon>
    </lineage>
</organism>
<comment type="subcellular location">
    <subcellularLocation>
        <location evidence="2">Cell membrane</location>
        <topology evidence="2">Single-pass type II membrane protein</topology>
    </subcellularLocation>
    <subcellularLocation>
        <location evidence="7">Membrane</location>
        <topology evidence="7">Single-pass type II membrane protein</topology>
    </subcellularLocation>
</comment>
<keyword evidence="7" id="KW-0812">Transmembrane</keyword>
<evidence type="ECO:0000313" key="9">
    <source>
        <dbReference type="EMBL" id="MBO8424805.1"/>
    </source>
</evidence>
<dbReference type="PRINTS" id="PR00727">
    <property type="entry name" value="LEADERPTASE"/>
</dbReference>
<evidence type="ECO:0000313" key="10">
    <source>
        <dbReference type="Proteomes" id="UP000727857"/>
    </source>
</evidence>
<comment type="catalytic activity">
    <reaction evidence="1 7">
        <text>Cleavage of hydrophobic, N-terminal signal or leader sequences from secreted and periplasmic proteins.</text>
        <dbReference type="EC" id="3.4.21.89"/>
    </reaction>
</comment>
<evidence type="ECO:0000256" key="6">
    <source>
        <dbReference type="PIRSR" id="PIRSR600223-1"/>
    </source>
</evidence>
<keyword evidence="7" id="KW-0472">Membrane</keyword>
<proteinExistence type="inferred from homology"/>
<dbReference type="Gene3D" id="2.10.109.10">
    <property type="entry name" value="Umud Fragment, subunit A"/>
    <property type="match status" value="1"/>
</dbReference>
<evidence type="ECO:0000256" key="1">
    <source>
        <dbReference type="ARBA" id="ARBA00000677"/>
    </source>
</evidence>
<evidence type="ECO:0000256" key="3">
    <source>
        <dbReference type="ARBA" id="ARBA00009370"/>
    </source>
</evidence>
<comment type="similarity">
    <text evidence="3 7">Belongs to the peptidase S26 family.</text>
</comment>
<dbReference type="InterPro" id="IPR019758">
    <property type="entry name" value="Pept_S26A_signal_pept_1_CS"/>
</dbReference>
<dbReference type="GO" id="GO:0006465">
    <property type="term" value="P:signal peptide processing"/>
    <property type="evidence" value="ECO:0007669"/>
    <property type="project" value="InterPro"/>
</dbReference>
<dbReference type="InterPro" id="IPR019533">
    <property type="entry name" value="Peptidase_S26"/>
</dbReference>
<dbReference type="SUPFAM" id="SSF51306">
    <property type="entry name" value="LexA/Signal peptidase"/>
    <property type="match status" value="1"/>
</dbReference>
<evidence type="ECO:0000256" key="7">
    <source>
        <dbReference type="RuleBase" id="RU362042"/>
    </source>
</evidence>
<feature type="domain" description="Peptidase S26" evidence="8">
    <location>
        <begin position="11"/>
        <end position="171"/>
    </location>
</feature>
<evidence type="ECO:0000256" key="4">
    <source>
        <dbReference type="ARBA" id="ARBA00013208"/>
    </source>
</evidence>
<sequence>MRSKFAKLVFYIALILVCVLVAYFLANWLFTTVPIEGPSMEPTIHDGDTVILYKQGKYERGDVVIFNTHKLDPDGKERYYVKRIIALGGDTVEIKADTDGVYRIFVNGEAIDEPYLGEGIPSARVADASTLITVPDGQFYFCGDNRLNSEDSRSGLLCNVDDIVGRVILRYVQDDGIGDISLIKRPYALLPAA</sequence>
<feature type="active site" evidence="6">
    <location>
        <position position="82"/>
    </location>
</feature>
<dbReference type="InterPro" id="IPR019757">
    <property type="entry name" value="Pept_S26A_signal_pept_1_Lys-AS"/>
</dbReference>
<feature type="transmembrane region" description="Helical" evidence="7">
    <location>
        <begin position="9"/>
        <end position="30"/>
    </location>
</feature>
<reference evidence="9" key="1">
    <citation type="submission" date="2020-10" db="EMBL/GenBank/DDBJ databases">
        <authorList>
            <person name="Gilroy R."/>
        </authorList>
    </citation>
    <scope>NUCLEOTIDE SEQUENCE</scope>
    <source>
        <strain evidence="9">517</strain>
    </source>
</reference>
<feature type="active site" evidence="6">
    <location>
        <position position="39"/>
    </location>
</feature>
<dbReference type="InterPro" id="IPR000223">
    <property type="entry name" value="Pept_S26A_signal_pept_1"/>
</dbReference>
<dbReference type="InterPro" id="IPR036286">
    <property type="entry name" value="LexA/Signal_pep-like_sf"/>
</dbReference>
<gene>
    <name evidence="9" type="primary">lepB</name>
    <name evidence="9" type="ORF">IAB16_07275</name>
</gene>
<reference evidence="9" key="2">
    <citation type="journal article" date="2021" name="PeerJ">
        <title>Extensive microbial diversity within the chicken gut microbiome revealed by metagenomics and culture.</title>
        <authorList>
            <person name="Gilroy R."/>
            <person name="Ravi A."/>
            <person name="Getino M."/>
            <person name="Pursley I."/>
            <person name="Horton D.L."/>
            <person name="Alikhan N.F."/>
            <person name="Baker D."/>
            <person name="Gharbi K."/>
            <person name="Hall N."/>
            <person name="Watson M."/>
            <person name="Adriaenssens E.M."/>
            <person name="Foster-Nyarko E."/>
            <person name="Jarju S."/>
            <person name="Secka A."/>
            <person name="Antonio M."/>
            <person name="Oren A."/>
            <person name="Chaudhuri R.R."/>
            <person name="La Ragione R."/>
            <person name="Hildebrand F."/>
            <person name="Pallen M.J."/>
        </authorList>
    </citation>
    <scope>NUCLEOTIDE SEQUENCE</scope>
    <source>
        <strain evidence="9">517</strain>
    </source>
</reference>
<dbReference type="EMBL" id="JADINF010000185">
    <property type="protein sequence ID" value="MBO8424805.1"/>
    <property type="molecule type" value="Genomic_DNA"/>
</dbReference>
<keyword evidence="7" id="KW-0645">Protease</keyword>
<dbReference type="PROSITE" id="PS00760">
    <property type="entry name" value="SPASE_I_2"/>
    <property type="match status" value="1"/>
</dbReference>
<dbReference type="AlphaFoldDB" id="A0A940DJX0"/>
<name>A0A940DJX0_9FIRM</name>
<dbReference type="Pfam" id="PF10502">
    <property type="entry name" value="Peptidase_S26"/>
    <property type="match status" value="1"/>
</dbReference>
<dbReference type="Proteomes" id="UP000727857">
    <property type="component" value="Unassembled WGS sequence"/>
</dbReference>
<keyword evidence="5 7" id="KW-0378">Hydrolase</keyword>
<evidence type="ECO:0000256" key="5">
    <source>
        <dbReference type="ARBA" id="ARBA00022801"/>
    </source>
</evidence>
<keyword evidence="7" id="KW-1133">Transmembrane helix</keyword>
<dbReference type="EC" id="3.4.21.89" evidence="4 7"/>
<dbReference type="PANTHER" id="PTHR43390:SF1">
    <property type="entry name" value="CHLOROPLAST PROCESSING PEPTIDASE"/>
    <property type="match status" value="1"/>
</dbReference>
<dbReference type="NCBIfam" id="TIGR02227">
    <property type="entry name" value="sigpep_I_bact"/>
    <property type="match status" value="1"/>
</dbReference>
<dbReference type="PANTHER" id="PTHR43390">
    <property type="entry name" value="SIGNAL PEPTIDASE I"/>
    <property type="match status" value="1"/>
</dbReference>
<evidence type="ECO:0000259" key="8">
    <source>
        <dbReference type="Pfam" id="PF10502"/>
    </source>
</evidence>
<dbReference type="GO" id="GO:0009003">
    <property type="term" value="F:signal peptidase activity"/>
    <property type="evidence" value="ECO:0007669"/>
    <property type="project" value="UniProtKB-EC"/>
</dbReference>
<dbReference type="GO" id="GO:0004252">
    <property type="term" value="F:serine-type endopeptidase activity"/>
    <property type="evidence" value="ECO:0007669"/>
    <property type="project" value="InterPro"/>
</dbReference>
<dbReference type="PROSITE" id="PS00761">
    <property type="entry name" value="SPASE_I_3"/>
    <property type="match status" value="1"/>
</dbReference>
<comment type="caution">
    <text evidence="9">The sequence shown here is derived from an EMBL/GenBank/DDBJ whole genome shotgun (WGS) entry which is preliminary data.</text>
</comment>
<protein>
    <recommendedName>
        <fullName evidence="4 7">Signal peptidase I</fullName>
        <ecNumber evidence="4 7">3.4.21.89</ecNumber>
    </recommendedName>
</protein>